<accession>A0A1S9PHB9</accession>
<dbReference type="InterPro" id="IPR013783">
    <property type="entry name" value="Ig-like_fold"/>
</dbReference>
<dbReference type="STRING" id="1792845.BC343_25250"/>
<reference evidence="7 8" key="1">
    <citation type="submission" date="2016-07" db="EMBL/GenBank/DDBJ databases">
        <title>Genomic analysis of zinc-resistant bacterium Mucilaginibacter pedocola TBZ30.</title>
        <authorList>
            <person name="Huang J."/>
            <person name="Tang J."/>
        </authorList>
    </citation>
    <scope>NUCLEOTIDE SEQUENCE [LARGE SCALE GENOMIC DNA]</scope>
    <source>
        <strain evidence="7 8">TBZ30</strain>
    </source>
</reference>
<gene>
    <name evidence="7" type="ORF">BC343_25250</name>
</gene>
<dbReference type="InterPro" id="IPR022409">
    <property type="entry name" value="PKD/Chitinase_dom"/>
</dbReference>
<keyword evidence="5" id="KW-0472">Membrane</keyword>
<dbReference type="InterPro" id="IPR035986">
    <property type="entry name" value="PKD_dom_sf"/>
</dbReference>
<comment type="caution">
    <text evidence="7">The sequence shown here is derived from an EMBL/GenBank/DDBJ whole genome shotgun (WGS) entry which is preliminary data.</text>
</comment>
<dbReference type="EMBL" id="MBTF01000007">
    <property type="protein sequence ID" value="OOQ60335.1"/>
    <property type="molecule type" value="Genomic_DNA"/>
</dbReference>
<evidence type="ECO:0000259" key="6">
    <source>
        <dbReference type="PROSITE" id="PS50093"/>
    </source>
</evidence>
<dbReference type="SMART" id="SM00089">
    <property type="entry name" value="PKD"/>
    <property type="match status" value="13"/>
</dbReference>
<dbReference type="Gene3D" id="2.60.40.10">
    <property type="entry name" value="Immunoglobulins"/>
    <property type="match status" value="13"/>
</dbReference>
<dbReference type="PROSITE" id="PS50093">
    <property type="entry name" value="PKD"/>
    <property type="match status" value="9"/>
</dbReference>
<feature type="domain" description="PKD" evidence="6">
    <location>
        <begin position="2609"/>
        <end position="2672"/>
    </location>
</feature>
<comment type="subcellular location">
    <subcellularLocation>
        <location evidence="1">Membrane</location>
        <topology evidence="1">Multi-pass membrane protein</topology>
    </subcellularLocation>
</comment>
<dbReference type="Pfam" id="PF19081">
    <property type="entry name" value="Ig_7"/>
    <property type="match status" value="1"/>
</dbReference>
<dbReference type="SUPFAM" id="SSF49299">
    <property type="entry name" value="PKD domain"/>
    <property type="match status" value="11"/>
</dbReference>
<dbReference type="PANTHER" id="PTHR46730">
    <property type="entry name" value="POLYCYSTIN-1"/>
    <property type="match status" value="1"/>
</dbReference>
<dbReference type="InterPro" id="IPR000601">
    <property type="entry name" value="PKD_dom"/>
</dbReference>
<evidence type="ECO:0000256" key="4">
    <source>
        <dbReference type="ARBA" id="ARBA00022989"/>
    </source>
</evidence>
<feature type="domain" description="PKD" evidence="6">
    <location>
        <begin position="2449"/>
        <end position="2511"/>
    </location>
</feature>
<keyword evidence="4" id="KW-1133">Transmembrane helix</keyword>
<evidence type="ECO:0000256" key="5">
    <source>
        <dbReference type="ARBA" id="ARBA00023136"/>
    </source>
</evidence>
<keyword evidence="2" id="KW-0812">Transmembrane</keyword>
<feature type="domain" description="PKD" evidence="6">
    <location>
        <begin position="2164"/>
        <end position="2254"/>
    </location>
</feature>
<keyword evidence="3" id="KW-0677">Repeat</keyword>
<organism evidence="7 8">
    <name type="scientific">Mucilaginibacter pedocola</name>
    <dbReference type="NCBI Taxonomy" id="1792845"/>
    <lineage>
        <taxon>Bacteria</taxon>
        <taxon>Pseudomonadati</taxon>
        <taxon>Bacteroidota</taxon>
        <taxon>Sphingobacteriia</taxon>
        <taxon>Sphingobacteriales</taxon>
        <taxon>Sphingobacteriaceae</taxon>
        <taxon>Mucilaginibacter</taxon>
    </lineage>
</organism>
<sequence length="2782" mass="291019">MVKTILKHFAFLYIICFGFLSGVGSAMAFGPYKLPGKATPDIRFEIYFRGLKDLSSTFAGAIVTSTGGTTICQGGSLILSTNPTPPGGSAYQWTKDNSPIAAPEGTGSTLTVNATGNYGLTVITNNVSETYPAITINVLPVPVAGFTHSANNLCSNVPMTFTSTSSGDGLTYSWNFGDPNSGSNNTSTSANPSHTFIGDPGNGTQSFNVTLIVKNNSGCTAATNAVVTVKQIPSTELGGTGSTLYHGSKYFTQCVTASATFNFVNQSTTKATNTHYTISWGDGSPNFDGNTFASSISHVYPVGVYMINYTVTGGDGCSSTETYHAFVGGTPAISMGTTGNNSICTGSTLTFQVAGGTNPPGTTYTVTYSDGFVKVYDTAPDTISHTFNISSNGKIGTNGTKDYLNAFSASIDAENPCGSTSASVVPIYVSDKPKAKINVTPSDTVCIGTSQTFSNANALNYYISTTGQSTLNKFVWRVSPSNNDYTVSGDVGTDEGSSDPSLWTSGDDAIRLSYKKAGTYTIKLKAGNPNCGLDSITKTVCVNPTPVAAFNLDNSTGCAPMAVKATNSSLLPFCGNNTYLWEVTYNNNGCTGSTSNFAFANGTNKNSTNPEFNFINPGRYTIRLTTTSPGGVCSNFITKTVTVKDKPIVTLTSAQSVCQAAAYTPFATVSNCHSTVTATYAWTMPGASVTTSSSLNPGIVTYNAPGTYTITLAVTNECGTTTKTQTVTVNETPTVTAPADQQVCVGANSGPLNFTSSPGTTFRWTNSNIAIGLPASGTGNIGSFIARNTSTSPIAATITVTPTNGSCPGQPATFKITVYPIPAAPLADALINYCINDTPVQLTATASAGNTLTWYNNATLTGGSTTAPTPATSAAVSVKYYVTQSNAGGCPSPATAITVNVYPAITNNTISSNQSLCANTSAAALTSSGAPGGGSGTYAYQWQSSADGTSWANVTGATSASYNPGNMTATTLFRRIITSGNCSNTSNAVTITVQGSLTNFNISTDQTICRDAVPALLKGQDPAGASGSFTFQWESSANGSTFNLINGATAIDYQPAALTATTYFRRVTFGGTCNATSNVVTVTVNPKPVVNPVSDKVLCNASPSGSIAFSAPTANTSFNWVNDNTAIGLASSGAGNIPSFVTANTGKTPITANITVTPIYTSGGESCPGTPLVFKITILPTITLASLPGQTVCTGSLNPAVIPVHDAAAFAGSSVSYSWNSNAPIGISNGSGSQVPSFTATNTGTADRIATITVTPEYNYQGMICSGTPVSYTVTVYAAPTTAQAGPNAKTCGTGYQLQGNAPVSGTGAWSQTAGAAATFSSASAPNATLSNLVKGTRYQFSWAISNGSCTPSTSPVIIDVLNDITNTIKVDAPFICPGQSAALSTAQLTGGDITGVVAASYTYEWESSANGSTGWQTISGATQPGLTVSPSATVYYRRKVKSYQQCEFISNVITVTLNSTAPAANAGSTQTLCAQTQTILAANNPGAGFTGTWTDAAGQVSNLTFSPNANTYNATVSGLVPGRTYKLTWTIASSSCGFTSSDVTLDNLLPIDNQVSPATTTICAGQTLTITGNTPTGGTAPYTFAWESSSNQTNWQSIPGQSQQNLTVTPAGSLYYRRIVFAGSCSLASASASVVVLPAIGNNTISASQQVCINKPVPVLSGSSPTGGDGTYTYQWQQSADNTNWVNIGQATQPNYQPQPLLVTTYYRRMVTSAMCSGNQQNISAPITITVNPNAKAEFNASKLKGCVPFDLNTVITSVPHEEANGQYQWFANGTPIGTGANFPGYILNTDGGSVTIRLLAISKFGCDTNSVSLTFSTTKSVVAAFTKDKVKDCGPLPVRFTNTSAPLNGATYRWDFGDGQTSSLVQPGVITFQPNPFGRDTTYHITLTAATDCSSTVYTDSVTVRARARAVFTPDKTIGCSPFTVHITNQSTGLPNTYILKFGNGQQVAKSDNSPIDYTYITDKTDTLTMTLVAENECGKDSSSYKIVVYPNSVKANLVVNGDNKFGCAPFAVKFDNNSTGANTFKYDFGDGNTATTTSAPESVFHTFTRSGTYVVKLTASNGCSTQSTTQTITVIAQPAVSFNPVKLEYCVRDSVAFTNTTAARDSFDYVWDFGDGSAANGIAPKHVYKTPGTYTVKLTAVQNAANGATCASTASRAVTILPLPVATFNSNSATLNCAPFSLTVSSTPANASGGVSWSFGDAGSSDNTASGYTASHRFTKPGLYLVTLRAYNQSGCVDSTSQVVRVTETPLARFIAADTVLCGNSATVAFKNQSTYGGNDQVNYKWYVNDTYVSAQKDLTYNFSTPSTVILPYTFRVKLIASSTIGCPDTVEHTMRFNPIPVAAFSAGANISCAPYRPVISNTSTYSDGFKWYVDNVLVSTDRVPANIILTKPNTTYSLKLVTTNIYACRADSITKTVSTYPSPVAAFSLADSVSCNGRLDIRVTNATSGATTYTWNFGDGSPEQTGRIPAHTYGIPGVYRLSLVAFNGTCRDTATHEVHIAAPPKAAFVASVLKGCTGISPVFQNTSVNASTYLWDFGDGTFSTSKNPTHQYTYTKSPYTVKLVAYGEFGCADSTVIVNYITVSAPPVVDFAALPDSVVQIPNYTFNFKNETTGSAVKYLWEFGDGKTATDKDPAHTYKDPGTYQVKLTVTNADGCTASRTRTVKVAVVEQYLYVPNAFEPGSSRSELQTFTVRAAGLVSYSLKIFNKWGQLLFQTTELDSKGTPMKGWAGDMAGRNAPTGVYVWQITGRFLDGTEWHGMKYKTGDKPSQTGILHLIR</sequence>
<dbReference type="GO" id="GO:0005261">
    <property type="term" value="F:monoatomic cation channel activity"/>
    <property type="evidence" value="ECO:0007669"/>
    <property type="project" value="TreeGrafter"/>
</dbReference>
<dbReference type="PANTHER" id="PTHR46730:SF4">
    <property type="entry name" value="POLYCYSTIC KIDNEY DISEASE PROTEIN 1-LIKE 1"/>
    <property type="match status" value="1"/>
</dbReference>
<evidence type="ECO:0000256" key="1">
    <source>
        <dbReference type="ARBA" id="ARBA00004141"/>
    </source>
</evidence>
<dbReference type="InterPro" id="IPR044023">
    <property type="entry name" value="Ig_7"/>
</dbReference>
<protein>
    <recommendedName>
        <fullName evidence="6">PKD domain-containing protein</fullName>
    </recommendedName>
</protein>
<dbReference type="Proteomes" id="UP000189739">
    <property type="component" value="Unassembled WGS sequence"/>
</dbReference>
<dbReference type="Pfam" id="PF18911">
    <property type="entry name" value="PKD_4"/>
    <property type="match status" value="8"/>
</dbReference>
<keyword evidence="8" id="KW-1185">Reference proteome</keyword>
<dbReference type="OrthoDB" id="7794186at2"/>
<feature type="domain" description="PKD" evidence="6">
    <location>
        <begin position="678"/>
        <end position="729"/>
    </location>
</feature>
<evidence type="ECO:0000313" key="7">
    <source>
        <dbReference type="EMBL" id="OOQ60335.1"/>
    </source>
</evidence>
<dbReference type="CDD" id="cd00146">
    <property type="entry name" value="PKD"/>
    <property type="match status" value="7"/>
</dbReference>
<feature type="domain" description="PKD" evidence="6">
    <location>
        <begin position="2081"/>
        <end position="2152"/>
    </location>
</feature>
<evidence type="ECO:0000256" key="3">
    <source>
        <dbReference type="ARBA" id="ARBA00022737"/>
    </source>
</evidence>
<dbReference type="GO" id="GO:0005886">
    <property type="term" value="C:plasma membrane"/>
    <property type="evidence" value="ECO:0007669"/>
    <property type="project" value="TreeGrafter"/>
</dbReference>
<dbReference type="Gene3D" id="2.60.40.2700">
    <property type="match status" value="2"/>
</dbReference>
<proteinExistence type="predicted"/>
<name>A0A1S9PHB9_9SPHI</name>
<feature type="domain" description="PKD" evidence="6">
    <location>
        <begin position="2026"/>
        <end position="2077"/>
    </location>
</feature>
<dbReference type="GO" id="GO:0006816">
    <property type="term" value="P:calcium ion transport"/>
    <property type="evidence" value="ECO:0007669"/>
    <property type="project" value="TreeGrafter"/>
</dbReference>
<evidence type="ECO:0000313" key="8">
    <source>
        <dbReference type="Proteomes" id="UP000189739"/>
    </source>
</evidence>
<feature type="domain" description="PKD" evidence="6">
    <location>
        <begin position="142"/>
        <end position="196"/>
    </location>
</feature>
<feature type="domain" description="PKD" evidence="6">
    <location>
        <begin position="1837"/>
        <end position="1913"/>
    </location>
</feature>
<evidence type="ECO:0000256" key="2">
    <source>
        <dbReference type="ARBA" id="ARBA00022692"/>
    </source>
</evidence>
<feature type="domain" description="PKD" evidence="6">
    <location>
        <begin position="2536"/>
        <end position="2557"/>
    </location>
</feature>